<name>A0AAD5RA79_PARTN</name>
<dbReference type="GO" id="GO:0043235">
    <property type="term" value="C:receptor complex"/>
    <property type="evidence" value="ECO:0007669"/>
    <property type="project" value="TreeGrafter"/>
</dbReference>
<evidence type="ECO:0000256" key="9">
    <source>
        <dbReference type="ARBA" id="ARBA00051243"/>
    </source>
</evidence>
<dbReference type="InterPro" id="IPR008266">
    <property type="entry name" value="Tyr_kinase_AS"/>
</dbReference>
<evidence type="ECO:0000256" key="2">
    <source>
        <dbReference type="ARBA" id="ARBA00022692"/>
    </source>
</evidence>
<dbReference type="Proteomes" id="UP001196413">
    <property type="component" value="Unassembled WGS sequence"/>
</dbReference>
<dbReference type="InterPro" id="IPR000719">
    <property type="entry name" value="Prot_kinase_dom"/>
</dbReference>
<dbReference type="GO" id="GO:0004714">
    <property type="term" value="F:transmembrane receptor protein tyrosine kinase activity"/>
    <property type="evidence" value="ECO:0007669"/>
    <property type="project" value="UniProtKB-EC"/>
</dbReference>
<evidence type="ECO:0000256" key="11">
    <source>
        <dbReference type="SAM" id="Phobius"/>
    </source>
</evidence>
<evidence type="ECO:0000259" key="12">
    <source>
        <dbReference type="PROSITE" id="PS50011"/>
    </source>
</evidence>
<keyword evidence="3" id="KW-0732">Signal</keyword>
<dbReference type="SUPFAM" id="SSF56112">
    <property type="entry name" value="Protein kinase-like (PK-like)"/>
    <property type="match status" value="1"/>
</dbReference>
<dbReference type="EMBL" id="JAHQIW010007160">
    <property type="protein sequence ID" value="KAJ1372597.1"/>
    <property type="molecule type" value="Genomic_DNA"/>
</dbReference>
<keyword evidence="8" id="KW-0325">Glycoprotein</keyword>
<keyword evidence="10" id="KW-0547">Nucleotide-binding</keyword>
<evidence type="ECO:0000256" key="8">
    <source>
        <dbReference type="ARBA" id="ARBA00023180"/>
    </source>
</evidence>
<sequence length="396" mass="45584">MAQLEYNVTEHFTKDHIWLDIDVVTEEQLGMIVVVCWHCELPLMTTIEFRVRVPIRARLEDRGDSHLIIISGWPINPINLTIERNHVVETQILSDDNSVIFFESLVVRPDKGQLLFYRRVFSMFTLACSTCPVDHPTGNYSFEICSAINCYRFHNHISHAENYSHVWRHNLITWTTIAPLLILFFITPVILIIVLRLRVMQICCTKSILLRKRTTRSSIGSRRASRVTEETLLRLEERSSLSSSDYSGQLIPFINLGSIQIHECIGKGEFGEVYCGSWEKTGERSVAIKTIKADEDVEKEAVVLSRLEHPNIVRLYGMTRNGPHLLLVFERMNLGDLRTYLRARAPTSSSYSQFPPALVEDELRLIVRQIVSGLCYLSTQQIVHRDLAARNCLVMW</sequence>
<dbReference type="GO" id="GO:0005524">
    <property type="term" value="F:ATP binding"/>
    <property type="evidence" value="ECO:0007669"/>
    <property type="project" value="UniProtKB-UniRule"/>
</dbReference>
<comment type="catalytic activity">
    <reaction evidence="9">
        <text>L-tyrosyl-[protein] + ATP = O-phospho-L-tyrosyl-[protein] + ADP + H(+)</text>
        <dbReference type="Rhea" id="RHEA:10596"/>
        <dbReference type="Rhea" id="RHEA-COMP:10136"/>
        <dbReference type="Rhea" id="RHEA-COMP:20101"/>
        <dbReference type="ChEBI" id="CHEBI:15378"/>
        <dbReference type="ChEBI" id="CHEBI:30616"/>
        <dbReference type="ChEBI" id="CHEBI:46858"/>
        <dbReference type="ChEBI" id="CHEBI:61978"/>
        <dbReference type="ChEBI" id="CHEBI:456216"/>
        <dbReference type="EC" id="2.7.10.1"/>
    </reaction>
</comment>
<protein>
    <recommendedName>
        <fullName evidence="12">Protein kinase domain-containing protein</fullName>
    </recommendedName>
</protein>
<keyword evidence="5 11" id="KW-1133">Transmembrane helix</keyword>
<dbReference type="PANTHER" id="PTHR24416:SF349">
    <property type="entry name" value="TYROSINE-PROTEIN KINASE RYK"/>
    <property type="match status" value="1"/>
</dbReference>
<dbReference type="GO" id="GO:0010976">
    <property type="term" value="P:positive regulation of neuron projection development"/>
    <property type="evidence" value="ECO:0007669"/>
    <property type="project" value="TreeGrafter"/>
</dbReference>
<dbReference type="InterPro" id="IPR011009">
    <property type="entry name" value="Kinase-like_dom_sf"/>
</dbReference>
<comment type="subcellular location">
    <subcellularLocation>
        <location evidence="1">Cell membrane</location>
        <topology evidence="1">Single-pass membrane protein</topology>
    </subcellularLocation>
</comment>
<dbReference type="Pfam" id="PF07714">
    <property type="entry name" value="PK_Tyr_Ser-Thr"/>
    <property type="match status" value="1"/>
</dbReference>
<comment type="caution">
    <text evidence="13">The sequence shown here is derived from an EMBL/GenBank/DDBJ whole genome shotgun (WGS) entry which is preliminary data.</text>
</comment>
<organism evidence="13 14">
    <name type="scientific">Parelaphostrongylus tenuis</name>
    <name type="common">Meningeal worm</name>
    <dbReference type="NCBI Taxonomy" id="148309"/>
    <lineage>
        <taxon>Eukaryota</taxon>
        <taxon>Metazoa</taxon>
        <taxon>Ecdysozoa</taxon>
        <taxon>Nematoda</taxon>
        <taxon>Chromadorea</taxon>
        <taxon>Rhabditida</taxon>
        <taxon>Rhabditina</taxon>
        <taxon>Rhabditomorpha</taxon>
        <taxon>Strongyloidea</taxon>
        <taxon>Metastrongylidae</taxon>
        <taxon>Parelaphostrongylus</taxon>
    </lineage>
</organism>
<keyword evidence="6 11" id="KW-0472">Membrane</keyword>
<dbReference type="SMART" id="SM00219">
    <property type="entry name" value="TyrKc"/>
    <property type="match status" value="1"/>
</dbReference>
<dbReference type="PANTHER" id="PTHR24416">
    <property type="entry name" value="TYROSINE-PROTEIN KINASE RECEPTOR"/>
    <property type="match status" value="1"/>
</dbReference>
<dbReference type="InterPro" id="IPR017441">
    <property type="entry name" value="Protein_kinase_ATP_BS"/>
</dbReference>
<proteinExistence type="predicted"/>
<dbReference type="InterPro" id="IPR020635">
    <property type="entry name" value="Tyr_kinase_cat_dom"/>
</dbReference>
<dbReference type="PROSITE" id="PS00109">
    <property type="entry name" value="PROTEIN_KINASE_TYR"/>
    <property type="match status" value="1"/>
</dbReference>
<evidence type="ECO:0000256" key="7">
    <source>
        <dbReference type="ARBA" id="ARBA00023170"/>
    </source>
</evidence>
<reference evidence="13" key="1">
    <citation type="submission" date="2021-06" db="EMBL/GenBank/DDBJ databases">
        <title>Parelaphostrongylus tenuis whole genome reference sequence.</title>
        <authorList>
            <person name="Garwood T.J."/>
            <person name="Larsen P.A."/>
            <person name="Fountain-Jones N.M."/>
            <person name="Garbe J.R."/>
            <person name="Macchietto M.G."/>
            <person name="Kania S.A."/>
            <person name="Gerhold R.W."/>
            <person name="Richards J.E."/>
            <person name="Wolf T.M."/>
        </authorList>
    </citation>
    <scope>NUCLEOTIDE SEQUENCE</scope>
    <source>
        <strain evidence="13">MNPRO001-30</strain>
        <tissue evidence="13">Meninges</tissue>
    </source>
</reference>
<dbReference type="PROSITE" id="PS50011">
    <property type="entry name" value="PROTEIN_KINASE_DOM"/>
    <property type="match status" value="1"/>
</dbReference>
<dbReference type="GO" id="GO:0007169">
    <property type="term" value="P:cell surface receptor protein tyrosine kinase signaling pathway"/>
    <property type="evidence" value="ECO:0007669"/>
    <property type="project" value="TreeGrafter"/>
</dbReference>
<feature type="domain" description="Protein kinase" evidence="12">
    <location>
        <begin position="259"/>
        <end position="396"/>
    </location>
</feature>
<keyword evidence="10" id="KW-0067">ATP-binding</keyword>
<dbReference type="GO" id="GO:0007155">
    <property type="term" value="P:cell adhesion"/>
    <property type="evidence" value="ECO:0007669"/>
    <property type="project" value="UniProtKB-KW"/>
</dbReference>
<dbReference type="GO" id="GO:0051897">
    <property type="term" value="P:positive regulation of phosphatidylinositol 3-kinase/protein kinase B signal transduction"/>
    <property type="evidence" value="ECO:0007669"/>
    <property type="project" value="TreeGrafter"/>
</dbReference>
<feature type="binding site" evidence="10">
    <location>
        <position position="289"/>
    </location>
    <ligand>
        <name>ATP</name>
        <dbReference type="ChEBI" id="CHEBI:30616"/>
    </ligand>
</feature>
<keyword evidence="14" id="KW-1185">Reference proteome</keyword>
<dbReference type="PROSITE" id="PS00107">
    <property type="entry name" value="PROTEIN_KINASE_ATP"/>
    <property type="match status" value="1"/>
</dbReference>
<dbReference type="Gene3D" id="1.10.510.10">
    <property type="entry name" value="Transferase(Phosphotransferase) domain 1"/>
    <property type="match status" value="1"/>
</dbReference>
<evidence type="ECO:0000256" key="1">
    <source>
        <dbReference type="ARBA" id="ARBA00004162"/>
    </source>
</evidence>
<evidence type="ECO:0000256" key="10">
    <source>
        <dbReference type="PROSITE-ProRule" id="PRU10141"/>
    </source>
</evidence>
<accession>A0AAD5RA79</accession>
<dbReference type="AlphaFoldDB" id="A0AAD5RA79"/>
<evidence type="ECO:0000256" key="3">
    <source>
        <dbReference type="ARBA" id="ARBA00022729"/>
    </source>
</evidence>
<keyword evidence="4" id="KW-0130">Cell adhesion</keyword>
<evidence type="ECO:0000313" key="13">
    <source>
        <dbReference type="EMBL" id="KAJ1372597.1"/>
    </source>
</evidence>
<keyword evidence="2 11" id="KW-0812">Transmembrane</keyword>
<dbReference type="InterPro" id="IPR050122">
    <property type="entry name" value="RTK"/>
</dbReference>
<gene>
    <name evidence="13" type="ORF">KIN20_034788</name>
</gene>
<feature type="transmembrane region" description="Helical" evidence="11">
    <location>
        <begin position="171"/>
        <end position="197"/>
    </location>
</feature>
<dbReference type="GO" id="GO:0005886">
    <property type="term" value="C:plasma membrane"/>
    <property type="evidence" value="ECO:0007669"/>
    <property type="project" value="UniProtKB-SubCell"/>
</dbReference>
<evidence type="ECO:0000256" key="4">
    <source>
        <dbReference type="ARBA" id="ARBA00022889"/>
    </source>
</evidence>
<evidence type="ECO:0000313" key="14">
    <source>
        <dbReference type="Proteomes" id="UP001196413"/>
    </source>
</evidence>
<dbReference type="InterPro" id="IPR001245">
    <property type="entry name" value="Ser-Thr/Tyr_kinase_cat_dom"/>
</dbReference>
<evidence type="ECO:0000256" key="5">
    <source>
        <dbReference type="ARBA" id="ARBA00022989"/>
    </source>
</evidence>
<keyword evidence="7" id="KW-0675">Receptor</keyword>
<evidence type="ECO:0000256" key="6">
    <source>
        <dbReference type="ARBA" id="ARBA00023136"/>
    </source>
</evidence>